<dbReference type="EMBL" id="JBHSTE010000001">
    <property type="protein sequence ID" value="MFC6331772.1"/>
    <property type="molecule type" value="Genomic_DNA"/>
</dbReference>
<feature type="domain" description="Putative Flagellin Flp1-like" evidence="2">
    <location>
        <begin position="15"/>
        <end position="58"/>
    </location>
</feature>
<gene>
    <name evidence="3" type="ORF">ACFP56_03990</name>
</gene>
<comment type="caution">
    <text evidence="3">The sequence shown here is derived from an EMBL/GenBank/DDBJ whole genome shotgun (WGS) entry which is preliminary data.</text>
</comment>
<keyword evidence="1" id="KW-0472">Membrane</keyword>
<evidence type="ECO:0000313" key="3">
    <source>
        <dbReference type="EMBL" id="MFC6331772.1"/>
    </source>
</evidence>
<keyword evidence="1" id="KW-1133">Transmembrane helix</keyword>
<sequence>MKKLWKQSKEGIVSFWRNEQGIGTLEIVLIIAVVVIIFLLFKDFIVEFVEKLVSGSENELKESFKNERNGAFN</sequence>
<dbReference type="InterPro" id="IPR031564">
    <property type="entry name" value="Flp1-like"/>
</dbReference>
<accession>A0ABW1V1Z3</accession>
<keyword evidence="1" id="KW-0812">Transmembrane</keyword>
<keyword evidence="4" id="KW-1185">Reference proteome</keyword>
<name>A0ABW1V1Z3_9BACL</name>
<reference evidence="4" key="1">
    <citation type="journal article" date="2019" name="Int. J. Syst. Evol. Microbiol.">
        <title>The Global Catalogue of Microorganisms (GCM) 10K type strain sequencing project: providing services to taxonomists for standard genome sequencing and annotation.</title>
        <authorList>
            <consortium name="The Broad Institute Genomics Platform"/>
            <consortium name="The Broad Institute Genome Sequencing Center for Infectious Disease"/>
            <person name="Wu L."/>
            <person name="Ma J."/>
        </authorList>
    </citation>
    <scope>NUCLEOTIDE SEQUENCE [LARGE SCALE GENOMIC DNA]</scope>
    <source>
        <strain evidence="4">PCU 280</strain>
    </source>
</reference>
<proteinExistence type="predicted"/>
<dbReference type="Pfam" id="PF16982">
    <property type="entry name" value="Flp1_like"/>
    <property type="match status" value="1"/>
</dbReference>
<feature type="transmembrane region" description="Helical" evidence="1">
    <location>
        <begin position="21"/>
        <end position="41"/>
    </location>
</feature>
<evidence type="ECO:0000259" key="2">
    <source>
        <dbReference type="Pfam" id="PF16982"/>
    </source>
</evidence>
<protein>
    <submittedName>
        <fullName evidence="3">Flp1 family type IVb pilin</fullName>
    </submittedName>
</protein>
<dbReference type="RefSeq" id="WP_379231353.1">
    <property type="nucleotide sequence ID" value="NZ_JBHSTE010000001.1"/>
</dbReference>
<evidence type="ECO:0000313" key="4">
    <source>
        <dbReference type="Proteomes" id="UP001596233"/>
    </source>
</evidence>
<organism evidence="3 4">
    <name type="scientific">Paenibacillus septentrionalis</name>
    <dbReference type="NCBI Taxonomy" id="429342"/>
    <lineage>
        <taxon>Bacteria</taxon>
        <taxon>Bacillati</taxon>
        <taxon>Bacillota</taxon>
        <taxon>Bacilli</taxon>
        <taxon>Bacillales</taxon>
        <taxon>Paenibacillaceae</taxon>
        <taxon>Paenibacillus</taxon>
    </lineage>
</organism>
<dbReference type="Proteomes" id="UP001596233">
    <property type="component" value="Unassembled WGS sequence"/>
</dbReference>
<evidence type="ECO:0000256" key="1">
    <source>
        <dbReference type="SAM" id="Phobius"/>
    </source>
</evidence>